<name>A0ACC2UBR1_9FUNG</name>
<organism evidence="1 2">
    <name type="scientific">Entomophthora muscae</name>
    <dbReference type="NCBI Taxonomy" id="34485"/>
    <lineage>
        <taxon>Eukaryota</taxon>
        <taxon>Fungi</taxon>
        <taxon>Fungi incertae sedis</taxon>
        <taxon>Zoopagomycota</taxon>
        <taxon>Entomophthoromycotina</taxon>
        <taxon>Entomophthoromycetes</taxon>
        <taxon>Entomophthorales</taxon>
        <taxon>Entomophthoraceae</taxon>
        <taxon>Entomophthora</taxon>
    </lineage>
</organism>
<keyword evidence="2" id="KW-1185">Reference proteome</keyword>
<comment type="caution">
    <text evidence="1">The sequence shown here is derived from an EMBL/GenBank/DDBJ whole genome shotgun (WGS) entry which is preliminary data.</text>
</comment>
<dbReference type="Proteomes" id="UP001165960">
    <property type="component" value="Unassembled WGS sequence"/>
</dbReference>
<reference evidence="1" key="1">
    <citation type="submission" date="2022-04" db="EMBL/GenBank/DDBJ databases">
        <title>Genome of the entomopathogenic fungus Entomophthora muscae.</title>
        <authorList>
            <person name="Elya C."/>
            <person name="Lovett B.R."/>
            <person name="Lee E."/>
            <person name="Macias A.M."/>
            <person name="Hajek A.E."/>
            <person name="De Bivort B.L."/>
            <person name="Kasson M.T."/>
            <person name="De Fine Licht H.H."/>
            <person name="Stajich J.E."/>
        </authorList>
    </citation>
    <scope>NUCLEOTIDE SEQUENCE</scope>
    <source>
        <strain evidence="1">Berkeley</strain>
    </source>
</reference>
<proteinExistence type="predicted"/>
<sequence length="150" mass="16256">MTERNSKANHDDESKYSSHKPGVNLRQVDDTLNGNDIDPLLETLSTFGIPTSVTTINLKVKVTNLPSGVMTNAAGSLADASAGLGKHTTNNVINLSEKEMNIIIETSLLNTPLLENKHMLHIDLNGASTSYNSIMEKIQDVDRDLLLIGT</sequence>
<gene>
    <name evidence="1" type="ORF">DSO57_1024030</name>
</gene>
<dbReference type="EMBL" id="QTSX02000838">
    <property type="protein sequence ID" value="KAJ9084473.1"/>
    <property type="molecule type" value="Genomic_DNA"/>
</dbReference>
<accession>A0ACC2UBR1</accession>
<evidence type="ECO:0000313" key="2">
    <source>
        <dbReference type="Proteomes" id="UP001165960"/>
    </source>
</evidence>
<evidence type="ECO:0000313" key="1">
    <source>
        <dbReference type="EMBL" id="KAJ9084473.1"/>
    </source>
</evidence>
<protein>
    <submittedName>
        <fullName evidence="1">Uncharacterized protein</fullName>
    </submittedName>
</protein>